<keyword evidence="2 6" id="KW-0812">Transmembrane</keyword>
<keyword evidence="5 6" id="KW-0472">Membrane</keyword>
<dbReference type="InterPro" id="IPR040176">
    <property type="entry name" value="RNF121/RNF175"/>
</dbReference>
<dbReference type="PANTHER" id="PTHR13407">
    <property type="entry name" value="RNF121 PROTEIN"/>
    <property type="match status" value="1"/>
</dbReference>
<comment type="subcellular location">
    <subcellularLocation>
        <location evidence="1">Membrane</location>
        <topology evidence="1">Multi-pass membrane protein</topology>
    </subcellularLocation>
</comment>
<proteinExistence type="predicted"/>
<dbReference type="Proteomes" id="UP000887564">
    <property type="component" value="Unplaced"/>
</dbReference>
<evidence type="ECO:0000256" key="4">
    <source>
        <dbReference type="ARBA" id="ARBA00022989"/>
    </source>
</evidence>
<protein>
    <submittedName>
        <fullName evidence="8">Uncharacterized protein</fullName>
    </submittedName>
</protein>
<dbReference type="PANTHER" id="PTHR13407:SF0">
    <property type="entry name" value="FI05221P"/>
    <property type="match status" value="1"/>
</dbReference>
<accession>A0A914RMG4</accession>
<evidence type="ECO:0000256" key="6">
    <source>
        <dbReference type="SAM" id="Phobius"/>
    </source>
</evidence>
<dbReference type="GO" id="GO:0046872">
    <property type="term" value="F:metal ion binding"/>
    <property type="evidence" value="ECO:0007669"/>
    <property type="project" value="UniProtKB-KW"/>
</dbReference>
<evidence type="ECO:0000256" key="1">
    <source>
        <dbReference type="ARBA" id="ARBA00004141"/>
    </source>
</evidence>
<name>A0A914RMG4_PAREQ</name>
<dbReference type="GO" id="GO:0061630">
    <property type="term" value="F:ubiquitin protein ligase activity"/>
    <property type="evidence" value="ECO:0007669"/>
    <property type="project" value="TreeGrafter"/>
</dbReference>
<dbReference type="AlphaFoldDB" id="A0A914RMG4"/>
<evidence type="ECO:0000256" key="5">
    <source>
        <dbReference type="ARBA" id="ARBA00023136"/>
    </source>
</evidence>
<reference evidence="8" key="1">
    <citation type="submission" date="2022-11" db="UniProtKB">
        <authorList>
            <consortium name="WormBaseParasite"/>
        </authorList>
    </citation>
    <scope>IDENTIFICATION</scope>
</reference>
<dbReference type="GO" id="GO:0036503">
    <property type="term" value="P:ERAD pathway"/>
    <property type="evidence" value="ECO:0007669"/>
    <property type="project" value="TreeGrafter"/>
</dbReference>
<organism evidence="7 8">
    <name type="scientific">Parascaris equorum</name>
    <name type="common">Equine roundworm</name>
    <dbReference type="NCBI Taxonomy" id="6256"/>
    <lineage>
        <taxon>Eukaryota</taxon>
        <taxon>Metazoa</taxon>
        <taxon>Ecdysozoa</taxon>
        <taxon>Nematoda</taxon>
        <taxon>Chromadorea</taxon>
        <taxon>Rhabditida</taxon>
        <taxon>Spirurina</taxon>
        <taxon>Ascaridomorpha</taxon>
        <taxon>Ascaridoidea</taxon>
        <taxon>Ascarididae</taxon>
        <taxon>Parascaris</taxon>
    </lineage>
</organism>
<evidence type="ECO:0000256" key="2">
    <source>
        <dbReference type="ARBA" id="ARBA00022692"/>
    </source>
</evidence>
<keyword evidence="4 6" id="KW-1133">Transmembrane helix</keyword>
<evidence type="ECO:0000313" key="8">
    <source>
        <dbReference type="WBParaSite" id="PEQ_0000600201-mRNA-1"/>
    </source>
</evidence>
<sequence length="103" mass="12249">MKILENYCEESPSTVVILIEVILTLVVFIPRSTIVQLLCTLLGMWLIPVFVCVQRQWWRFLVTWVFYSLFSTLIWYKATRPQISGTTPRYVVFFEEVFLCLVY</sequence>
<evidence type="ECO:0000256" key="3">
    <source>
        <dbReference type="ARBA" id="ARBA00022723"/>
    </source>
</evidence>
<dbReference type="GO" id="GO:0005789">
    <property type="term" value="C:endoplasmic reticulum membrane"/>
    <property type="evidence" value="ECO:0007669"/>
    <property type="project" value="TreeGrafter"/>
</dbReference>
<keyword evidence="3" id="KW-0479">Metal-binding</keyword>
<feature type="transmembrane region" description="Helical" evidence="6">
    <location>
        <begin position="34"/>
        <end position="51"/>
    </location>
</feature>
<feature type="transmembrane region" description="Helical" evidence="6">
    <location>
        <begin position="12"/>
        <end position="29"/>
    </location>
</feature>
<dbReference type="WBParaSite" id="PEQ_0000600201-mRNA-1">
    <property type="protein sequence ID" value="PEQ_0000600201-mRNA-1"/>
    <property type="gene ID" value="PEQ_0000600201"/>
</dbReference>
<dbReference type="GO" id="GO:0000139">
    <property type="term" value="C:Golgi membrane"/>
    <property type="evidence" value="ECO:0007669"/>
    <property type="project" value="TreeGrafter"/>
</dbReference>
<evidence type="ECO:0000313" key="7">
    <source>
        <dbReference type="Proteomes" id="UP000887564"/>
    </source>
</evidence>
<feature type="transmembrane region" description="Helical" evidence="6">
    <location>
        <begin position="57"/>
        <end position="76"/>
    </location>
</feature>
<keyword evidence="7" id="KW-1185">Reference proteome</keyword>